<dbReference type="Gene3D" id="2.60.40.10">
    <property type="entry name" value="Immunoglobulins"/>
    <property type="match status" value="2"/>
</dbReference>
<keyword evidence="1" id="KW-0378">Hydrolase</keyword>
<keyword evidence="1" id="KW-0862">Zinc</keyword>
<feature type="binding site" evidence="1">
    <location>
        <position position="176"/>
    </location>
    <ligand>
        <name>Zn(2+)</name>
        <dbReference type="ChEBI" id="CHEBI:29105"/>
        <note>catalytic</note>
    </ligand>
</feature>
<evidence type="ECO:0000259" key="3">
    <source>
        <dbReference type="PROSITE" id="PS51864"/>
    </source>
</evidence>
<evidence type="ECO:0000313" key="4">
    <source>
        <dbReference type="EMBL" id="RKH68999.1"/>
    </source>
</evidence>
<dbReference type="InterPro" id="IPR006026">
    <property type="entry name" value="Peptidase_Metallo"/>
</dbReference>
<dbReference type="InterPro" id="IPR001506">
    <property type="entry name" value="Peptidase_M12A"/>
</dbReference>
<dbReference type="Proteomes" id="UP000272888">
    <property type="component" value="Unassembled WGS sequence"/>
</dbReference>
<dbReference type="EMBL" id="RAWB01000002">
    <property type="protein sequence ID" value="RKH68999.1"/>
    <property type="molecule type" value="Genomic_DNA"/>
</dbReference>
<feature type="chain" id="PRO_5017357183" description="Peptidase M12A domain-containing protein" evidence="2">
    <location>
        <begin position="24"/>
        <end position="662"/>
    </location>
</feature>
<accession>A0A3A8QJR8</accession>
<dbReference type="PANTHER" id="PTHR10127:SF850">
    <property type="entry name" value="METALLOENDOPEPTIDASE"/>
    <property type="match status" value="1"/>
</dbReference>
<feature type="signal peptide" evidence="2">
    <location>
        <begin position="1"/>
        <end position="23"/>
    </location>
</feature>
<feature type="active site" evidence="1">
    <location>
        <position position="177"/>
    </location>
</feature>
<keyword evidence="1" id="KW-0482">Metalloprotease</keyword>
<feature type="binding site" evidence="1">
    <location>
        <position position="186"/>
    </location>
    <ligand>
        <name>Zn(2+)</name>
        <dbReference type="ChEBI" id="CHEBI:29105"/>
        <note>catalytic</note>
    </ligand>
</feature>
<keyword evidence="1" id="KW-0479">Metal-binding</keyword>
<gene>
    <name evidence="4" type="ORF">D7V93_00300</name>
</gene>
<dbReference type="RefSeq" id="WP_120641398.1">
    <property type="nucleotide sequence ID" value="NZ_RAWB01000002.1"/>
</dbReference>
<evidence type="ECO:0000256" key="1">
    <source>
        <dbReference type="PROSITE-ProRule" id="PRU01211"/>
    </source>
</evidence>
<dbReference type="PROSITE" id="PS51864">
    <property type="entry name" value="ASTACIN"/>
    <property type="match status" value="1"/>
</dbReference>
<sequence length="662" mass="71194">MFRSALVCIPIALALLHCSSAELSPRSGPEGEVGWFQTPQGVRKLEYQRVNGMALVEGDVLLDMKTQFLGDDDGIAQNAAALASLANPSSSSWRWPGGVIPYRIDPSLPDPQRVYNAINHWNALTVIKLVPYSGQPYSLTFLPGDPSTGACFGSLGHSTSAGIWLIAGCGTAEVIHEIGHVVGLWHEQNRHDRDQHINIHWGNIDSRYPSAFALYSSGSDVGAYDTASIMHYPSYAFSINGQPTITRKDGSLILRAQVLSPGDINGVALSYEGNAPSLGISSPAPDSHHSGSFQFSGVATDDLRLGRVRMIVQPYYGQTFDTAQQVFNLSARIDPAGWPDGRYELWVEATDWVGNLSSTPRRAIYVDRTAPTVTMSSPSGWPLHGWHQGSLSLSALAYDAHLVDVQLFVKSTAIGGQPLRIGTSANGNLSVNWDSRAVADSGYPYQVYAVARDKAGTTTQSTVSTIVIDNHAPTVAAMTAPPSGSTVGRYVRLEANVQDNIERVRFYLRQAGGDVLLGEATDPSVAWGIEWRVPSSLPNGSTVSVYAVGTDKLGRGITSPVSTFTVNGPLVAVEVTSPAEDGMQFYPEETISLEAVVFGAPVTAVEFEVPGMVLLQAENTGAKFQASLELMQFLHGDYEVITRAYLAGGDTLTASRWIHVKR</sequence>
<dbReference type="GO" id="GO:0008270">
    <property type="term" value="F:zinc ion binding"/>
    <property type="evidence" value="ECO:0007669"/>
    <property type="project" value="UniProtKB-UniRule"/>
</dbReference>
<dbReference type="PRINTS" id="PR00480">
    <property type="entry name" value="ASTACIN"/>
</dbReference>
<dbReference type="SUPFAM" id="SSF55486">
    <property type="entry name" value="Metalloproteases ('zincins'), catalytic domain"/>
    <property type="match status" value="1"/>
</dbReference>
<dbReference type="InterPro" id="IPR013783">
    <property type="entry name" value="Ig-like_fold"/>
</dbReference>
<reference evidence="5" key="1">
    <citation type="submission" date="2018-09" db="EMBL/GenBank/DDBJ databases">
        <authorList>
            <person name="Livingstone P.G."/>
            <person name="Whitworth D.E."/>
        </authorList>
    </citation>
    <scope>NUCLEOTIDE SEQUENCE [LARGE SCALE GENOMIC DNA]</scope>
    <source>
        <strain evidence="5">CA051B</strain>
    </source>
</reference>
<dbReference type="InterPro" id="IPR024079">
    <property type="entry name" value="MetalloPept_cat_dom_sf"/>
</dbReference>
<dbReference type="GO" id="GO:0006508">
    <property type="term" value="P:proteolysis"/>
    <property type="evidence" value="ECO:0007669"/>
    <property type="project" value="UniProtKB-KW"/>
</dbReference>
<feature type="binding site" evidence="1">
    <location>
        <position position="180"/>
    </location>
    <ligand>
        <name>Zn(2+)</name>
        <dbReference type="ChEBI" id="CHEBI:29105"/>
        <note>catalytic</note>
    </ligand>
</feature>
<dbReference type="SMART" id="SM00235">
    <property type="entry name" value="ZnMc"/>
    <property type="match status" value="1"/>
</dbReference>
<keyword evidence="1" id="KW-0645">Protease</keyword>
<comment type="cofactor">
    <cofactor evidence="1">
        <name>Zn(2+)</name>
        <dbReference type="ChEBI" id="CHEBI:29105"/>
    </cofactor>
    <text evidence="1">Binds 1 zinc ion per subunit.</text>
</comment>
<keyword evidence="5" id="KW-1185">Reference proteome</keyword>
<evidence type="ECO:0000256" key="2">
    <source>
        <dbReference type="SAM" id="SignalP"/>
    </source>
</evidence>
<name>A0A3A8QJR8_9BACT</name>
<protein>
    <recommendedName>
        <fullName evidence="3">Peptidase M12A domain-containing protein</fullName>
    </recommendedName>
</protein>
<feature type="domain" description="Peptidase M12A" evidence="3">
    <location>
        <begin position="80"/>
        <end position="277"/>
    </location>
</feature>
<evidence type="ECO:0000313" key="5">
    <source>
        <dbReference type="Proteomes" id="UP000272888"/>
    </source>
</evidence>
<organism evidence="4 5">
    <name type="scientific">Corallococcus llansteffanensis</name>
    <dbReference type="NCBI Taxonomy" id="2316731"/>
    <lineage>
        <taxon>Bacteria</taxon>
        <taxon>Pseudomonadati</taxon>
        <taxon>Myxococcota</taxon>
        <taxon>Myxococcia</taxon>
        <taxon>Myxococcales</taxon>
        <taxon>Cystobacterineae</taxon>
        <taxon>Myxococcaceae</taxon>
        <taxon>Corallococcus</taxon>
    </lineage>
</organism>
<proteinExistence type="predicted"/>
<dbReference type="PANTHER" id="PTHR10127">
    <property type="entry name" value="DISCOIDIN, CUB, EGF, LAMININ , AND ZINC METALLOPROTEASE DOMAIN CONTAINING"/>
    <property type="match status" value="1"/>
</dbReference>
<dbReference type="Pfam" id="PF01400">
    <property type="entry name" value="Astacin"/>
    <property type="match status" value="1"/>
</dbReference>
<keyword evidence="2" id="KW-0732">Signal</keyword>
<dbReference type="Gene3D" id="3.40.390.10">
    <property type="entry name" value="Collagenase (Catalytic Domain)"/>
    <property type="match status" value="1"/>
</dbReference>
<dbReference type="AlphaFoldDB" id="A0A3A8QJR8"/>
<comment type="caution">
    <text evidence="4">The sequence shown here is derived from an EMBL/GenBank/DDBJ whole genome shotgun (WGS) entry which is preliminary data.</text>
</comment>
<dbReference type="GO" id="GO:0004222">
    <property type="term" value="F:metalloendopeptidase activity"/>
    <property type="evidence" value="ECO:0007669"/>
    <property type="project" value="UniProtKB-UniRule"/>
</dbReference>
<comment type="caution">
    <text evidence="1">Lacks conserved residue(s) required for the propagation of feature annotation.</text>
</comment>